<dbReference type="SUPFAM" id="SSF53335">
    <property type="entry name" value="S-adenosyl-L-methionine-dependent methyltransferases"/>
    <property type="match status" value="1"/>
</dbReference>
<keyword evidence="1" id="KW-0489">Methyltransferase</keyword>
<dbReference type="Pfam" id="PF13489">
    <property type="entry name" value="Methyltransf_23"/>
    <property type="match status" value="1"/>
</dbReference>
<keyword evidence="2" id="KW-1185">Reference proteome</keyword>
<dbReference type="AlphaFoldDB" id="A0A1S1Z4X6"/>
<name>A0A1S1Z4X6_FLAPC</name>
<gene>
    <name evidence="1" type="ORF">NH26_18980</name>
</gene>
<evidence type="ECO:0000313" key="1">
    <source>
        <dbReference type="EMBL" id="OHX68282.1"/>
    </source>
</evidence>
<dbReference type="InterPro" id="IPR029063">
    <property type="entry name" value="SAM-dependent_MTases_sf"/>
</dbReference>
<accession>A0A1S1Z4X6</accession>
<dbReference type="PANTHER" id="PTHR43861">
    <property type="entry name" value="TRANS-ACONITATE 2-METHYLTRANSFERASE-RELATED"/>
    <property type="match status" value="1"/>
</dbReference>
<dbReference type="CDD" id="cd02440">
    <property type="entry name" value="AdoMet_MTases"/>
    <property type="match status" value="1"/>
</dbReference>
<sequence>MAFDFHKDKEVYFNIQTDNANKYVLPFIEQSLPITSSLRVLEVGCGEGGVLKAFLEKGCFGVGVELSLPRVELANVFLKEYIDQGKAQIIGKNVYDIDVDKDFEDKFDLIVLKDVIEHIPDQEKIIQYFRSFLKEHGKIFFGFPPWQMPFGGHQQIVESKLLSKLPYYHLLPSPIYKFILDRGNVSKGLVRELMDIKSTGISLERFERICKEQNYSVLEKTHFFINPIYEYKFGLKPKKKIPILGDIPWLRNFVTTCGFYLVEKNKI</sequence>
<dbReference type="Gene3D" id="3.40.50.150">
    <property type="entry name" value="Vaccinia Virus protein VP39"/>
    <property type="match status" value="1"/>
</dbReference>
<dbReference type="Proteomes" id="UP000179797">
    <property type="component" value="Unassembled WGS sequence"/>
</dbReference>
<dbReference type="GO" id="GO:0032259">
    <property type="term" value="P:methylation"/>
    <property type="evidence" value="ECO:0007669"/>
    <property type="project" value="UniProtKB-KW"/>
</dbReference>
<evidence type="ECO:0000313" key="2">
    <source>
        <dbReference type="Proteomes" id="UP000179797"/>
    </source>
</evidence>
<dbReference type="OrthoDB" id="323463at2"/>
<keyword evidence="1" id="KW-0808">Transferase</keyword>
<protein>
    <submittedName>
        <fullName evidence="1">SAM-dependent methyltransferase</fullName>
    </submittedName>
</protein>
<dbReference type="PANTHER" id="PTHR43861:SF1">
    <property type="entry name" value="TRANS-ACONITATE 2-METHYLTRANSFERASE"/>
    <property type="match status" value="1"/>
</dbReference>
<dbReference type="RefSeq" id="WP_044223584.1">
    <property type="nucleotide sequence ID" value="NZ_JRYR02000001.1"/>
</dbReference>
<proteinExistence type="predicted"/>
<comment type="caution">
    <text evidence="1">The sequence shown here is derived from an EMBL/GenBank/DDBJ whole genome shotgun (WGS) entry which is preliminary data.</text>
</comment>
<dbReference type="EMBL" id="JRYR02000001">
    <property type="protein sequence ID" value="OHX68282.1"/>
    <property type="molecule type" value="Genomic_DNA"/>
</dbReference>
<dbReference type="STRING" id="915059.NH26_18980"/>
<reference evidence="1 2" key="1">
    <citation type="journal article" date="2012" name="Int. J. Syst. Evol. Microbiol.">
        <title>Flammeovirga pacifica sp. nov., isolated from deep-sea sediment.</title>
        <authorList>
            <person name="Xu H."/>
            <person name="Fu Y."/>
            <person name="Yang N."/>
            <person name="Ding Z."/>
            <person name="Lai Q."/>
            <person name="Zeng R."/>
        </authorList>
    </citation>
    <scope>NUCLEOTIDE SEQUENCE [LARGE SCALE GENOMIC DNA]</scope>
    <source>
        <strain evidence="2">DSM 24597 / LMG 26175 / WPAGA1</strain>
    </source>
</reference>
<dbReference type="GO" id="GO:0008168">
    <property type="term" value="F:methyltransferase activity"/>
    <property type="evidence" value="ECO:0007669"/>
    <property type="project" value="UniProtKB-KW"/>
</dbReference>
<organism evidence="1 2">
    <name type="scientific">Flammeovirga pacifica</name>
    <dbReference type="NCBI Taxonomy" id="915059"/>
    <lineage>
        <taxon>Bacteria</taxon>
        <taxon>Pseudomonadati</taxon>
        <taxon>Bacteroidota</taxon>
        <taxon>Cytophagia</taxon>
        <taxon>Cytophagales</taxon>
        <taxon>Flammeovirgaceae</taxon>
        <taxon>Flammeovirga</taxon>
    </lineage>
</organism>